<dbReference type="InterPro" id="IPR009057">
    <property type="entry name" value="Homeodomain-like_sf"/>
</dbReference>
<feature type="domain" description="HTH tetR-type" evidence="3">
    <location>
        <begin position="6"/>
        <end position="66"/>
    </location>
</feature>
<dbReference type="PANTHER" id="PTHR43479">
    <property type="entry name" value="ACREF/ENVCD OPERON REPRESSOR-RELATED"/>
    <property type="match status" value="1"/>
</dbReference>
<accession>A0ABY7WRE4</accession>
<dbReference type="PRINTS" id="PR00455">
    <property type="entry name" value="HTHTETR"/>
</dbReference>
<dbReference type="RefSeq" id="WP_274260436.1">
    <property type="nucleotide sequence ID" value="NZ_CP117884.1"/>
</dbReference>
<dbReference type="SUPFAM" id="SSF46689">
    <property type="entry name" value="Homeodomain-like"/>
    <property type="match status" value="1"/>
</dbReference>
<sequence length="194" mass="21795">MKKKDSQKYDRILDATAELIRHGSVSDASTTKIAKKAQISQSSLYVYFKNRDELLATLYLRELQRLYQGYTEADVAQLTPAEAMNVYTHHLFDYGMAHPDSMTVIQKMKGKFPGDAEAAKQIQAIIASNPAQQMLFAGIKDGTLRPVDISLHRNVIFSTIKLHTENLLNGVYTEKDVPFEQVLAMINGAIMNLE</sequence>
<dbReference type="Pfam" id="PF00440">
    <property type="entry name" value="TetR_N"/>
    <property type="match status" value="1"/>
</dbReference>
<protein>
    <submittedName>
        <fullName evidence="4">TetR/AcrR family transcriptional regulator</fullName>
    </submittedName>
</protein>
<name>A0ABY7WRE4_9LACO</name>
<evidence type="ECO:0000256" key="2">
    <source>
        <dbReference type="PROSITE-ProRule" id="PRU00335"/>
    </source>
</evidence>
<dbReference type="EMBL" id="CP117884">
    <property type="protein sequence ID" value="WDF82758.1"/>
    <property type="molecule type" value="Genomic_DNA"/>
</dbReference>
<dbReference type="InterPro" id="IPR050624">
    <property type="entry name" value="HTH-type_Tx_Regulator"/>
</dbReference>
<dbReference type="InterPro" id="IPR001647">
    <property type="entry name" value="HTH_TetR"/>
</dbReference>
<reference evidence="4 5" key="1">
    <citation type="submission" date="2023-02" db="EMBL/GenBank/DDBJ databases">
        <title>Genome sequence of Lacticaseibacillus sp. KACC 23028.</title>
        <authorList>
            <person name="Kim S."/>
            <person name="Heo J."/>
            <person name="Kwon S.-W."/>
        </authorList>
    </citation>
    <scope>NUCLEOTIDE SEQUENCE [LARGE SCALE GENOMIC DNA]</scope>
    <source>
        <strain evidence="4 5">KACC 23028</strain>
    </source>
</reference>
<dbReference type="PANTHER" id="PTHR43479:SF11">
    <property type="entry name" value="ACREF_ENVCD OPERON REPRESSOR-RELATED"/>
    <property type="match status" value="1"/>
</dbReference>
<evidence type="ECO:0000313" key="5">
    <source>
        <dbReference type="Proteomes" id="UP001220377"/>
    </source>
</evidence>
<keyword evidence="5" id="KW-1185">Reference proteome</keyword>
<feature type="DNA-binding region" description="H-T-H motif" evidence="2">
    <location>
        <begin position="29"/>
        <end position="48"/>
    </location>
</feature>
<organism evidence="4 5">
    <name type="scientific">Lacticaseibacillus pabuli</name>
    <dbReference type="NCBI Taxonomy" id="3025672"/>
    <lineage>
        <taxon>Bacteria</taxon>
        <taxon>Bacillati</taxon>
        <taxon>Bacillota</taxon>
        <taxon>Bacilli</taxon>
        <taxon>Lactobacillales</taxon>
        <taxon>Lactobacillaceae</taxon>
        <taxon>Lacticaseibacillus</taxon>
    </lineage>
</organism>
<proteinExistence type="predicted"/>
<dbReference type="Proteomes" id="UP001220377">
    <property type="component" value="Chromosome"/>
</dbReference>
<keyword evidence="1 2" id="KW-0238">DNA-binding</keyword>
<evidence type="ECO:0000259" key="3">
    <source>
        <dbReference type="PROSITE" id="PS50977"/>
    </source>
</evidence>
<evidence type="ECO:0000313" key="4">
    <source>
        <dbReference type="EMBL" id="WDF82758.1"/>
    </source>
</evidence>
<evidence type="ECO:0000256" key="1">
    <source>
        <dbReference type="ARBA" id="ARBA00023125"/>
    </source>
</evidence>
<gene>
    <name evidence="4" type="ORF">PQ472_00530</name>
</gene>
<dbReference type="PROSITE" id="PS50977">
    <property type="entry name" value="HTH_TETR_2"/>
    <property type="match status" value="1"/>
</dbReference>
<dbReference type="Gene3D" id="1.10.357.10">
    <property type="entry name" value="Tetracycline Repressor, domain 2"/>
    <property type="match status" value="1"/>
</dbReference>